<dbReference type="GO" id="GO:0003700">
    <property type="term" value="F:DNA-binding transcription factor activity"/>
    <property type="evidence" value="ECO:0007669"/>
    <property type="project" value="TreeGrafter"/>
</dbReference>
<evidence type="ECO:0000313" key="5">
    <source>
        <dbReference type="Proteomes" id="UP000247540"/>
    </source>
</evidence>
<dbReference type="Proteomes" id="UP000247540">
    <property type="component" value="Unassembled WGS sequence"/>
</dbReference>
<dbReference type="Gene3D" id="1.10.357.10">
    <property type="entry name" value="Tetracycline Repressor, domain 2"/>
    <property type="match status" value="1"/>
</dbReference>
<dbReference type="Gene3D" id="1.10.10.60">
    <property type="entry name" value="Homeodomain-like"/>
    <property type="match status" value="1"/>
</dbReference>
<protein>
    <submittedName>
        <fullName evidence="4">TetR family transcriptional regulator</fullName>
    </submittedName>
</protein>
<reference evidence="4 5" key="1">
    <citation type="submission" date="2018-06" db="EMBL/GenBank/DDBJ databases">
        <title>Genomic Encyclopedia of Type Strains, Phase III (KMG-III): the genomes of soil and plant-associated and newly described type strains.</title>
        <authorList>
            <person name="Whitman W."/>
        </authorList>
    </citation>
    <scope>NUCLEOTIDE SEQUENCE [LARGE SCALE GENOMIC DNA]</scope>
    <source>
        <strain evidence="4 5">CECT 7646</strain>
    </source>
</reference>
<keyword evidence="5" id="KW-1185">Reference proteome</keyword>
<accession>A0A318SPB8</accession>
<dbReference type="PROSITE" id="PS50977">
    <property type="entry name" value="HTH_TETR_2"/>
    <property type="match status" value="1"/>
</dbReference>
<comment type="caution">
    <text evidence="4">The sequence shown here is derived from an EMBL/GenBank/DDBJ whole genome shotgun (WGS) entry which is preliminary data.</text>
</comment>
<dbReference type="InterPro" id="IPR036271">
    <property type="entry name" value="Tet_transcr_reg_TetR-rel_C_sf"/>
</dbReference>
<evidence type="ECO:0000256" key="2">
    <source>
        <dbReference type="PROSITE-ProRule" id="PRU00335"/>
    </source>
</evidence>
<dbReference type="OrthoDB" id="5293556at2"/>
<dbReference type="SUPFAM" id="SSF46689">
    <property type="entry name" value="Homeodomain-like"/>
    <property type="match status" value="1"/>
</dbReference>
<dbReference type="PRINTS" id="PR00455">
    <property type="entry name" value="HTHTETR"/>
</dbReference>
<dbReference type="RefSeq" id="WP_110464614.1">
    <property type="nucleotide sequence ID" value="NZ_JAMOFZ010000003.1"/>
</dbReference>
<name>A0A318SPB8_9BURK</name>
<dbReference type="InterPro" id="IPR050109">
    <property type="entry name" value="HTH-type_TetR-like_transc_reg"/>
</dbReference>
<evidence type="ECO:0000256" key="1">
    <source>
        <dbReference type="ARBA" id="ARBA00023125"/>
    </source>
</evidence>
<dbReference type="InterPro" id="IPR041490">
    <property type="entry name" value="KstR2_TetR_C"/>
</dbReference>
<keyword evidence="1 2" id="KW-0238">DNA-binding</keyword>
<dbReference type="AlphaFoldDB" id="A0A318SPB8"/>
<evidence type="ECO:0000259" key="3">
    <source>
        <dbReference type="PROSITE" id="PS50977"/>
    </source>
</evidence>
<proteinExistence type="predicted"/>
<dbReference type="PANTHER" id="PTHR30055:SF226">
    <property type="entry name" value="HTH-TYPE TRANSCRIPTIONAL REGULATOR PKSA"/>
    <property type="match status" value="1"/>
</dbReference>
<dbReference type="PANTHER" id="PTHR30055">
    <property type="entry name" value="HTH-TYPE TRANSCRIPTIONAL REGULATOR RUTR"/>
    <property type="match status" value="1"/>
</dbReference>
<dbReference type="Pfam" id="PF00440">
    <property type="entry name" value="TetR_N"/>
    <property type="match status" value="1"/>
</dbReference>
<dbReference type="Pfam" id="PF17932">
    <property type="entry name" value="TetR_C_24"/>
    <property type="match status" value="1"/>
</dbReference>
<sequence>MPRGRSASYDEQRTLILERAAALFARHGYPSTSMNQVAQACELSKATLYHYYRDKYTLLVSIADGHVSRLAALVDDEATPALGSEARLRQLIHRIVEEYANARNAHRVLTEDARFLEPEDRERVLGKERRVVAAFAEAVARVRPGAPSAPLAKPLTMLLFGMVNWMFTWMKPDGALSHAAMGPIVADLFLGGIGKVESPPAAVPHAQRPTPDA</sequence>
<evidence type="ECO:0000313" key="4">
    <source>
        <dbReference type="EMBL" id="PYE79101.1"/>
    </source>
</evidence>
<gene>
    <name evidence="4" type="ORF">DFQ15_10389</name>
</gene>
<dbReference type="InterPro" id="IPR001647">
    <property type="entry name" value="HTH_TetR"/>
</dbReference>
<organism evidence="4 5">
    <name type="scientific">Xylophilus ampelinus</name>
    <dbReference type="NCBI Taxonomy" id="54067"/>
    <lineage>
        <taxon>Bacteria</taxon>
        <taxon>Pseudomonadati</taxon>
        <taxon>Pseudomonadota</taxon>
        <taxon>Betaproteobacteria</taxon>
        <taxon>Burkholderiales</taxon>
        <taxon>Xylophilus</taxon>
    </lineage>
</organism>
<feature type="DNA-binding region" description="H-T-H motif" evidence="2">
    <location>
        <begin position="33"/>
        <end position="52"/>
    </location>
</feature>
<dbReference type="GO" id="GO:0000976">
    <property type="term" value="F:transcription cis-regulatory region binding"/>
    <property type="evidence" value="ECO:0007669"/>
    <property type="project" value="TreeGrafter"/>
</dbReference>
<dbReference type="SUPFAM" id="SSF48498">
    <property type="entry name" value="Tetracyclin repressor-like, C-terminal domain"/>
    <property type="match status" value="1"/>
</dbReference>
<feature type="domain" description="HTH tetR-type" evidence="3">
    <location>
        <begin position="10"/>
        <end position="70"/>
    </location>
</feature>
<dbReference type="InterPro" id="IPR009057">
    <property type="entry name" value="Homeodomain-like_sf"/>
</dbReference>
<dbReference type="EMBL" id="QJTC01000003">
    <property type="protein sequence ID" value="PYE79101.1"/>
    <property type="molecule type" value="Genomic_DNA"/>
</dbReference>